<organism evidence="3 4">
    <name type="scientific">Caminibacter mediatlanticus TB-2</name>
    <dbReference type="NCBI Taxonomy" id="391592"/>
    <lineage>
        <taxon>Bacteria</taxon>
        <taxon>Pseudomonadati</taxon>
        <taxon>Campylobacterota</taxon>
        <taxon>Epsilonproteobacteria</taxon>
        <taxon>Nautiliales</taxon>
        <taxon>Nautiliaceae</taxon>
        <taxon>Caminibacter</taxon>
    </lineage>
</organism>
<evidence type="ECO:0000313" key="4">
    <source>
        <dbReference type="Proteomes" id="UP000003288"/>
    </source>
</evidence>
<dbReference type="RefSeq" id="WP_007475811.1">
    <property type="nucleotide sequence ID" value="NZ_ABCJ01000022.1"/>
</dbReference>
<sequence length="444" mass="49711">KDQYSLYGNNICGNYYYCDHGIMEYCRKRSGYIYSTYLHSWINTKTGDKICSPNTFHNVNDDCSNTCPSGNIYFYYNGQNYCLPQDTNYLADVFGDDFFRQCHFENVERSMSVVDNSNNSLIYDKAHVLLVCPGGIKKIFNVTNTDISLGSKDTSDLNLTKPTDINCSDNEDVLIDNSGNVVCIPENSESNLTSHSFNESNNSNSNYNSSNINNNSSNNFSNGGYNTGGNDINSTNSKDCCDYYNHPVQGDSWEQNGDKWCSLKYKCCITKDKEGNCKVYNSGKTDTNGTSLAGLEGRLSDINSGIKSLSDTLGEIKDLKPTISGDGDSDLGVRPSPKFDGLFDVIDNFKDFSKNLQTSLNNVKDNLNNLSSYLNSNKNITINTLDNKQYTCPIVVNIYGKTIRPDPCAFVSPFRPLIELFFTIIFSIQVVFFFLRVIVLRSEL</sequence>
<evidence type="ECO:0000313" key="3">
    <source>
        <dbReference type="EMBL" id="EDM22860.1"/>
    </source>
</evidence>
<gene>
    <name evidence="3" type="ORF">CMTB2_04117</name>
</gene>
<comment type="caution">
    <text evidence="3">The sequence shown here is derived from an EMBL/GenBank/DDBJ whole genome shotgun (WGS) entry which is preliminary data.</text>
</comment>
<keyword evidence="2" id="KW-1133">Transmembrane helix</keyword>
<evidence type="ECO:0000256" key="2">
    <source>
        <dbReference type="SAM" id="Phobius"/>
    </source>
</evidence>
<reference evidence="3 4" key="1">
    <citation type="journal article" date="2011" name="Stand. Genomic Sci.">
        <title>Draft genome sequence of Caminibacter mediatlanticus strain TB-2, an epsilonproteobacterium isolated from a deep-sea hydrothermal vent.</title>
        <authorList>
            <person name="Giovannelli D."/>
            <person name="Ferriera S."/>
            <person name="Johnson J."/>
            <person name="Kravitz S."/>
            <person name="Perez-Rodriguez I."/>
            <person name="Ricci J."/>
            <person name="O'Brien C."/>
            <person name="Voordeckers J.W."/>
            <person name="Bini E."/>
            <person name="Vetriani C."/>
        </authorList>
    </citation>
    <scope>NUCLEOTIDE SEQUENCE [LARGE SCALE GENOMIC DNA]</scope>
    <source>
        <strain evidence="3 4">TB-2</strain>
    </source>
</reference>
<dbReference type="EMBL" id="ABCJ01000022">
    <property type="protein sequence ID" value="EDM22860.1"/>
    <property type="molecule type" value="Genomic_DNA"/>
</dbReference>
<dbReference type="AlphaFoldDB" id="A0AAI9AG32"/>
<evidence type="ECO:0000256" key="1">
    <source>
        <dbReference type="SAM" id="MobiDB-lite"/>
    </source>
</evidence>
<feature type="region of interest" description="Disordered" evidence="1">
    <location>
        <begin position="194"/>
        <end position="215"/>
    </location>
</feature>
<protein>
    <submittedName>
        <fullName evidence="3">Uncharacterized protein</fullName>
    </submittedName>
</protein>
<feature type="transmembrane region" description="Helical" evidence="2">
    <location>
        <begin position="420"/>
        <end position="439"/>
    </location>
</feature>
<keyword evidence="2" id="KW-0472">Membrane</keyword>
<feature type="non-terminal residue" evidence="3">
    <location>
        <position position="1"/>
    </location>
</feature>
<name>A0AAI9AG32_9BACT</name>
<proteinExistence type="predicted"/>
<dbReference type="Proteomes" id="UP000003288">
    <property type="component" value="Unassembled WGS sequence"/>
</dbReference>
<keyword evidence="2" id="KW-0812">Transmembrane</keyword>
<accession>A0AAI9AG32</accession>